<dbReference type="SUPFAM" id="SSF51261">
    <property type="entry name" value="Duplicated hybrid motif"/>
    <property type="match status" value="1"/>
</dbReference>
<keyword evidence="3" id="KW-1185">Reference proteome</keyword>
<dbReference type="RefSeq" id="WP_344286349.1">
    <property type="nucleotide sequence ID" value="NZ_BAAAHV010000026.1"/>
</dbReference>
<dbReference type="InterPro" id="IPR050570">
    <property type="entry name" value="Cell_wall_metabolism_enzyme"/>
</dbReference>
<accession>A0ABW5IAH5</accession>
<reference evidence="3" key="1">
    <citation type="journal article" date="2019" name="Int. J. Syst. Evol. Microbiol.">
        <title>The Global Catalogue of Microorganisms (GCM) 10K type strain sequencing project: providing services to taxonomists for standard genome sequencing and annotation.</title>
        <authorList>
            <consortium name="The Broad Institute Genomics Platform"/>
            <consortium name="The Broad Institute Genome Sequencing Center for Infectious Disease"/>
            <person name="Wu L."/>
            <person name="Ma J."/>
        </authorList>
    </citation>
    <scope>NUCLEOTIDE SEQUENCE [LARGE SCALE GENOMIC DNA]</scope>
    <source>
        <strain evidence="3">CGMCC 4.7638</strain>
    </source>
</reference>
<dbReference type="InterPro" id="IPR011055">
    <property type="entry name" value="Dup_hybrid_motif"/>
</dbReference>
<dbReference type="Gene3D" id="2.70.70.10">
    <property type="entry name" value="Glucose Permease (Domain IIA)"/>
    <property type="match status" value="1"/>
</dbReference>
<dbReference type="InterPro" id="IPR016047">
    <property type="entry name" value="M23ase_b-sheet_dom"/>
</dbReference>
<dbReference type="Pfam" id="PF01551">
    <property type="entry name" value="Peptidase_M23"/>
    <property type="match status" value="1"/>
</dbReference>
<protein>
    <submittedName>
        <fullName evidence="2">M23 family metallopeptidase</fullName>
        <ecNumber evidence="2">3.4.24.-</ecNumber>
    </submittedName>
</protein>
<name>A0ABW5IAH5_9PSEU</name>
<proteinExistence type="predicted"/>
<dbReference type="GO" id="GO:0016787">
    <property type="term" value="F:hydrolase activity"/>
    <property type="evidence" value="ECO:0007669"/>
    <property type="project" value="UniProtKB-KW"/>
</dbReference>
<dbReference type="PANTHER" id="PTHR21666:SF270">
    <property type="entry name" value="MUREIN HYDROLASE ACTIVATOR ENVC"/>
    <property type="match status" value="1"/>
</dbReference>
<sequence>MTGARRRRSSRVSAGARGGLGAGLVLAGFAGGAAFAAAARAAPVERKSELPPVTAGHEVLPIAARPPETELAVLKSAVKTRDDRLQREEREKARQEPRAYAPVTGTITSNYGGRWGTTHYGLDVANAIGTPIRTPLAGTVIEAGPASGFGLWVRVRHEDGTVTVYGHINRYSVSAGQRVAAGQVIAEVGDRGQSTGPHLHFEVWTAGERKTDPLRWLRGLGVRIEPGG</sequence>
<gene>
    <name evidence="2" type="ORF">ACFSUT_37395</name>
</gene>
<evidence type="ECO:0000259" key="1">
    <source>
        <dbReference type="Pfam" id="PF01551"/>
    </source>
</evidence>
<organism evidence="2 3">
    <name type="scientific">Amycolatopsis albidoflavus</name>
    <dbReference type="NCBI Taxonomy" id="102226"/>
    <lineage>
        <taxon>Bacteria</taxon>
        <taxon>Bacillati</taxon>
        <taxon>Actinomycetota</taxon>
        <taxon>Actinomycetes</taxon>
        <taxon>Pseudonocardiales</taxon>
        <taxon>Pseudonocardiaceae</taxon>
        <taxon>Amycolatopsis</taxon>
    </lineage>
</organism>
<evidence type="ECO:0000313" key="3">
    <source>
        <dbReference type="Proteomes" id="UP001597542"/>
    </source>
</evidence>
<evidence type="ECO:0000313" key="2">
    <source>
        <dbReference type="EMBL" id="MFD2485998.1"/>
    </source>
</evidence>
<dbReference type="PANTHER" id="PTHR21666">
    <property type="entry name" value="PEPTIDASE-RELATED"/>
    <property type="match status" value="1"/>
</dbReference>
<comment type="caution">
    <text evidence="2">The sequence shown here is derived from an EMBL/GenBank/DDBJ whole genome shotgun (WGS) entry which is preliminary data.</text>
</comment>
<dbReference type="EC" id="3.4.24.-" evidence="2"/>
<keyword evidence="2" id="KW-0378">Hydrolase</keyword>
<dbReference type="CDD" id="cd12797">
    <property type="entry name" value="M23_peptidase"/>
    <property type="match status" value="1"/>
</dbReference>
<dbReference type="EMBL" id="JBHUKQ010000019">
    <property type="protein sequence ID" value="MFD2485998.1"/>
    <property type="molecule type" value="Genomic_DNA"/>
</dbReference>
<dbReference type="Proteomes" id="UP001597542">
    <property type="component" value="Unassembled WGS sequence"/>
</dbReference>
<feature type="domain" description="M23ase beta-sheet core" evidence="1">
    <location>
        <begin position="118"/>
        <end position="208"/>
    </location>
</feature>